<dbReference type="InterPro" id="IPR036291">
    <property type="entry name" value="NAD(P)-bd_dom_sf"/>
</dbReference>
<protein>
    <submittedName>
        <fullName evidence="2">SDR family oxidoreductase</fullName>
    </submittedName>
</protein>
<keyword evidence="1" id="KW-0520">NAD</keyword>
<dbReference type="CDD" id="cd05266">
    <property type="entry name" value="SDR_a4"/>
    <property type="match status" value="1"/>
</dbReference>
<comment type="caution">
    <text evidence="2">The sequence shown here is derived from an EMBL/GenBank/DDBJ whole genome shotgun (WGS) entry which is preliminary data.</text>
</comment>
<dbReference type="EMBL" id="JAFCJH010000013">
    <property type="protein sequence ID" value="MBR0796750.1"/>
    <property type="molecule type" value="Genomic_DNA"/>
</dbReference>
<dbReference type="RefSeq" id="WP_212492972.1">
    <property type="nucleotide sequence ID" value="NZ_JAFCJH010000013.1"/>
</dbReference>
<gene>
    <name evidence="2" type="ORF">JQ615_15245</name>
</gene>
<dbReference type="Gene3D" id="3.40.50.720">
    <property type="entry name" value="NAD(P)-binding Rossmann-like Domain"/>
    <property type="match status" value="1"/>
</dbReference>
<sequence length="300" mass="31864">MRLLVFGYGYSAHAIAERLRTAGHEIAATVQTAAKAGQLSRSGIRARLFSDGDRDPAIAGEIAASDAVLVSIPPDQGGDRVLAAFGEAIAAAPRLGWIGYLSTVGVYGDHAGGWVDETTPVVPREGRSRLRAEAERAWLDFGATRGKATHLFRLAGIYGPGRNQLAQLAAGTARRIVKPGQVFNRIHVADIAAVVEASLMSPRAGAVYNVSDDEPAPPQDVVSFAAKLCGIAPPPEIPFAEADLTPMGRSFYDKNNRVRNALIRSELGVVLRYPNYREGLTALRASGEGPNNRARVETSG</sequence>
<keyword evidence="3" id="KW-1185">Reference proteome</keyword>
<organism evidence="2 3">
    <name type="scientific">Bradyrhizobium jicamae</name>
    <dbReference type="NCBI Taxonomy" id="280332"/>
    <lineage>
        <taxon>Bacteria</taxon>
        <taxon>Pseudomonadati</taxon>
        <taxon>Pseudomonadota</taxon>
        <taxon>Alphaproteobacteria</taxon>
        <taxon>Hyphomicrobiales</taxon>
        <taxon>Nitrobacteraceae</taxon>
        <taxon>Bradyrhizobium</taxon>
    </lineage>
</organism>
<dbReference type="Proteomes" id="UP001315278">
    <property type="component" value="Unassembled WGS sequence"/>
</dbReference>
<proteinExistence type="predicted"/>
<evidence type="ECO:0000256" key="1">
    <source>
        <dbReference type="ARBA" id="ARBA00023027"/>
    </source>
</evidence>
<reference evidence="3" key="1">
    <citation type="journal article" date="2021" name="ISME J.">
        <title>Evolutionary origin and ecological implication of a unique nif island in free-living Bradyrhizobium lineages.</title>
        <authorList>
            <person name="Tao J."/>
        </authorList>
    </citation>
    <scope>NUCLEOTIDE SEQUENCE [LARGE SCALE GENOMIC DNA]</scope>
    <source>
        <strain evidence="3">SZCCT0434</strain>
    </source>
</reference>
<name>A0ABS5FJ01_9BRAD</name>
<accession>A0ABS5FJ01</accession>
<evidence type="ECO:0000313" key="3">
    <source>
        <dbReference type="Proteomes" id="UP001315278"/>
    </source>
</evidence>
<evidence type="ECO:0000313" key="2">
    <source>
        <dbReference type="EMBL" id="MBR0796750.1"/>
    </source>
</evidence>
<dbReference type="SUPFAM" id="SSF51735">
    <property type="entry name" value="NAD(P)-binding Rossmann-fold domains"/>
    <property type="match status" value="1"/>
</dbReference>
<dbReference type="PANTHER" id="PTHR43574">
    <property type="entry name" value="EPIMERASE-RELATED"/>
    <property type="match status" value="1"/>
</dbReference>